<evidence type="ECO:0000259" key="7">
    <source>
        <dbReference type="PROSITE" id="PS51371"/>
    </source>
</evidence>
<dbReference type="InterPro" id="IPR046342">
    <property type="entry name" value="CBS_dom_sf"/>
</dbReference>
<evidence type="ECO:0000313" key="8">
    <source>
        <dbReference type="EMBL" id="PPQ25819.1"/>
    </source>
</evidence>
<dbReference type="CDD" id="cd04608">
    <property type="entry name" value="CBS_pair_CBS"/>
    <property type="match status" value="1"/>
</dbReference>
<dbReference type="SUPFAM" id="SSF54631">
    <property type="entry name" value="CBS-domain pair"/>
    <property type="match status" value="1"/>
</dbReference>
<dbReference type="PROSITE" id="PS00901">
    <property type="entry name" value="CYS_SYNTHASE"/>
    <property type="match status" value="1"/>
</dbReference>
<dbReference type="Gene3D" id="3.10.580.10">
    <property type="entry name" value="CBS-domain"/>
    <property type="match status" value="1"/>
</dbReference>
<dbReference type="RefSeq" id="WP_104510792.1">
    <property type="nucleotide sequence ID" value="NZ_JACIGC010000017.1"/>
</dbReference>
<evidence type="ECO:0000256" key="6">
    <source>
        <dbReference type="ARBA" id="ARBA00079153"/>
    </source>
</evidence>
<dbReference type="GO" id="GO:0016765">
    <property type="term" value="F:transferase activity, transferring alkyl or aryl (other than methyl) groups"/>
    <property type="evidence" value="ECO:0007669"/>
    <property type="project" value="UniProtKB-ARBA"/>
</dbReference>
<dbReference type="PANTHER" id="PTHR10314">
    <property type="entry name" value="CYSTATHIONINE BETA-SYNTHASE"/>
    <property type="match status" value="1"/>
</dbReference>
<dbReference type="CDD" id="cd01561">
    <property type="entry name" value="CBS_like"/>
    <property type="match status" value="1"/>
</dbReference>
<dbReference type="Gene3D" id="3.40.50.1100">
    <property type="match status" value="2"/>
</dbReference>
<dbReference type="InterPro" id="IPR050214">
    <property type="entry name" value="Cys_Synth/Cystath_Beta-Synth"/>
</dbReference>
<dbReference type="InterPro" id="IPR036052">
    <property type="entry name" value="TrpB-like_PALP_sf"/>
</dbReference>
<protein>
    <recommendedName>
        <fullName evidence="4">Cysteine synthase B</fullName>
    </recommendedName>
    <alternativeName>
        <fullName evidence="5">O-acetylserine (thiol)-lyase B</fullName>
    </alternativeName>
    <alternativeName>
        <fullName evidence="6">O-acetylserine sulfhydrylase B</fullName>
    </alternativeName>
</protein>
<dbReference type="FunFam" id="3.40.50.1100:FF:000118">
    <property type="entry name" value="Related to CYS4-cystathionine beta-synthase"/>
    <property type="match status" value="1"/>
</dbReference>
<dbReference type="SMART" id="SM00116">
    <property type="entry name" value="CBS"/>
    <property type="match status" value="1"/>
</dbReference>
<evidence type="ECO:0000313" key="9">
    <source>
        <dbReference type="Proteomes" id="UP000239089"/>
    </source>
</evidence>
<dbReference type="SUPFAM" id="SSF53686">
    <property type="entry name" value="Tryptophan synthase beta subunit-like PLP-dependent enzymes"/>
    <property type="match status" value="1"/>
</dbReference>
<feature type="domain" description="CBS" evidence="7">
    <location>
        <begin position="351"/>
        <end position="411"/>
    </location>
</feature>
<evidence type="ECO:0000256" key="5">
    <source>
        <dbReference type="ARBA" id="ARBA00078257"/>
    </source>
</evidence>
<dbReference type="GO" id="GO:0006535">
    <property type="term" value="P:cysteine biosynthetic process from serine"/>
    <property type="evidence" value="ECO:0007669"/>
    <property type="project" value="InterPro"/>
</dbReference>
<keyword evidence="3" id="KW-0663">Pyridoxal phosphate</keyword>
<reference evidence="8 9" key="1">
    <citation type="journal article" date="2018" name="Arch. Microbiol.">
        <title>New insights into the metabolic potential of the phototrophic purple bacterium Rhodopila globiformis DSM 161(T) from its draft genome sequence and evidence for a vanadium-dependent nitrogenase.</title>
        <authorList>
            <person name="Imhoff J.F."/>
            <person name="Rahn T."/>
            <person name="Kunzel S."/>
            <person name="Neulinger S.C."/>
        </authorList>
    </citation>
    <scope>NUCLEOTIDE SEQUENCE [LARGE SCALE GENOMIC DNA]</scope>
    <source>
        <strain evidence="8 9">DSM 16996</strain>
    </source>
</reference>
<evidence type="ECO:0000256" key="2">
    <source>
        <dbReference type="ARBA" id="ARBA00007103"/>
    </source>
</evidence>
<dbReference type="InterPro" id="IPR001926">
    <property type="entry name" value="TrpB-like_PALP"/>
</dbReference>
<dbReference type="FunFam" id="3.40.50.1100:FF:000003">
    <property type="entry name" value="Cystathionine beta-synthase"/>
    <property type="match status" value="1"/>
</dbReference>
<dbReference type="AlphaFoldDB" id="A0A2S6MTY9"/>
<evidence type="ECO:0000256" key="1">
    <source>
        <dbReference type="ARBA" id="ARBA00001933"/>
    </source>
</evidence>
<evidence type="ECO:0000256" key="3">
    <source>
        <dbReference type="ARBA" id="ARBA00022898"/>
    </source>
</evidence>
<comment type="caution">
    <text evidence="8">The sequence shown here is derived from an EMBL/GenBank/DDBJ whole genome shotgun (WGS) entry which is preliminary data.</text>
</comment>
<dbReference type="Proteomes" id="UP000239089">
    <property type="component" value="Unassembled WGS sequence"/>
</dbReference>
<dbReference type="InterPro" id="IPR046353">
    <property type="entry name" value="CBS_C"/>
</dbReference>
<accession>A0A2S6MTY9</accession>
<comment type="cofactor">
    <cofactor evidence="1">
        <name>pyridoxal 5'-phosphate</name>
        <dbReference type="ChEBI" id="CHEBI:597326"/>
    </cofactor>
</comment>
<gene>
    <name evidence="8" type="ORF">CCR94_23905</name>
</gene>
<sequence>MTLPVSHSPIAAPPPVARGLLPLIGNTPLVELTKLDVGSSRLFLKLESANPGGSIKDRPALAMVEAAERAGQLKPGGVIVEATAGNTGLGLALVANAKGYKLTLVIPDKMSREKISHLRAMGVEVVLTRSDVGKGHPDYYQDKARQIAEATPGAIFINQFENPANPLAHQIGTGPEILAQLEGKVDAIVLGVGSGGTLTGLSRFFAEHSPQTKFVLADPAGSILKDVVEKRTPGPVGSWLVEGIGEDFVPAIADLSRVTHAYTITDAESFAAARALLKAEGLLAGSSTGTALAAALKFAHAQTEPQRIVVLSPDSGNKYLSKMFNDDWMRDQGFIENARRGDLRDLIGRRHDQGASVTVGPDDTLQVAYARMKLYDVSQLPVLEGDRVVGLIDESDLLLAVFERALGFHDLVRAAMVKDIETVGASQPIQALIPVFDKGFVAVIVDGPNFLGLITRIDLLNHLRRRKEQL</sequence>
<dbReference type="Pfam" id="PF00571">
    <property type="entry name" value="CBS"/>
    <property type="match status" value="2"/>
</dbReference>
<dbReference type="InterPro" id="IPR000644">
    <property type="entry name" value="CBS_dom"/>
</dbReference>
<evidence type="ECO:0000256" key="4">
    <source>
        <dbReference type="ARBA" id="ARBA00072081"/>
    </source>
</evidence>
<comment type="similarity">
    <text evidence="2">Belongs to the cysteine synthase/cystathionine beta-synthase family.</text>
</comment>
<keyword evidence="9" id="KW-1185">Reference proteome</keyword>
<dbReference type="InterPro" id="IPR001216">
    <property type="entry name" value="P-phosphate_BS"/>
</dbReference>
<dbReference type="OrthoDB" id="9805733at2"/>
<dbReference type="Pfam" id="PF00291">
    <property type="entry name" value="PALP"/>
    <property type="match status" value="1"/>
</dbReference>
<proteinExistence type="inferred from homology"/>
<dbReference type="EMBL" id="NHSJ01000140">
    <property type="protein sequence ID" value="PPQ25819.1"/>
    <property type="molecule type" value="Genomic_DNA"/>
</dbReference>
<dbReference type="PROSITE" id="PS51371">
    <property type="entry name" value="CBS"/>
    <property type="match status" value="1"/>
</dbReference>
<organism evidence="8 9">
    <name type="scientific">Rhodoblastus sphagnicola</name>
    <dbReference type="NCBI Taxonomy" id="333368"/>
    <lineage>
        <taxon>Bacteria</taxon>
        <taxon>Pseudomonadati</taxon>
        <taxon>Pseudomonadota</taxon>
        <taxon>Alphaproteobacteria</taxon>
        <taxon>Hyphomicrobiales</taxon>
        <taxon>Rhodoblastaceae</taxon>
        <taxon>Rhodoblastus</taxon>
    </lineage>
</organism>
<name>A0A2S6MTY9_9HYPH</name>